<organism evidence="1 2">
    <name type="scientific">Phlebia brevispora</name>
    <dbReference type="NCBI Taxonomy" id="194682"/>
    <lineage>
        <taxon>Eukaryota</taxon>
        <taxon>Fungi</taxon>
        <taxon>Dikarya</taxon>
        <taxon>Basidiomycota</taxon>
        <taxon>Agaricomycotina</taxon>
        <taxon>Agaricomycetes</taxon>
        <taxon>Polyporales</taxon>
        <taxon>Meruliaceae</taxon>
        <taxon>Phlebia</taxon>
    </lineage>
</organism>
<gene>
    <name evidence="1" type="ORF">NM688_g7436</name>
</gene>
<evidence type="ECO:0000313" key="2">
    <source>
        <dbReference type="Proteomes" id="UP001148662"/>
    </source>
</evidence>
<evidence type="ECO:0000313" key="1">
    <source>
        <dbReference type="EMBL" id="KAJ3532350.1"/>
    </source>
</evidence>
<proteinExistence type="predicted"/>
<protein>
    <submittedName>
        <fullName evidence="1">Uncharacterized protein</fullName>
    </submittedName>
</protein>
<reference evidence="1" key="1">
    <citation type="submission" date="2022-07" db="EMBL/GenBank/DDBJ databases">
        <title>Genome Sequence of Phlebia brevispora.</title>
        <authorList>
            <person name="Buettner E."/>
        </authorList>
    </citation>
    <scope>NUCLEOTIDE SEQUENCE</scope>
    <source>
        <strain evidence="1">MPL23</strain>
    </source>
</reference>
<dbReference type="Proteomes" id="UP001148662">
    <property type="component" value="Unassembled WGS sequence"/>
</dbReference>
<name>A0ACC1S598_9APHY</name>
<comment type="caution">
    <text evidence="1">The sequence shown here is derived from an EMBL/GenBank/DDBJ whole genome shotgun (WGS) entry which is preliminary data.</text>
</comment>
<sequence length="255" mass="28478">MRVLVKLPDARDATIRPDLGHVYLYPANDSELVLSRAKHTNRIFARNLFIYMHAGFLDAYRCAPAALFLFETAKRSESTPLQTLLSRNLMSWLNKDNTWAIASLPPYRHPAHDGPFAKVQHLEDRRSKRLPYYVPRSPPPRPHSCWATHAITGALSIGASPSYVLPSITCHRLSLSDDPDASLVEQVILDANEITVSRSSESAVVAGHLVVKKNTEYGVDGRTGEACPYEVSLEVEVLPFRKADRIALFKTAVFD</sequence>
<dbReference type="EMBL" id="JANHOG010001737">
    <property type="protein sequence ID" value="KAJ3532350.1"/>
    <property type="molecule type" value="Genomic_DNA"/>
</dbReference>
<accession>A0ACC1S598</accession>
<keyword evidence="2" id="KW-1185">Reference proteome</keyword>